<dbReference type="PANTHER" id="PTHR43818">
    <property type="entry name" value="BCDNA.GH03377"/>
    <property type="match status" value="1"/>
</dbReference>
<dbReference type="GO" id="GO:0016491">
    <property type="term" value="F:oxidoreductase activity"/>
    <property type="evidence" value="ECO:0007669"/>
    <property type="project" value="UniProtKB-KW"/>
</dbReference>
<evidence type="ECO:0000256" key="1">
    <source>
        <dbReference type="ARBA" id="ARBA00023002"/>
    </source>
</evidence>
<evidence type="ECO:0000259" key="2">
    <source>
        <dbReference type="Pfam" id="PF01408"/>
    </source>
</evidence>
<dbReference type="Proteomes" id="UP000229498">
    <property type="component" value="Unassembled WGS sequence"/>
</dbReference>
<keyword evidence="1" id="KW-0560">Oxidoreductase</keyword>
<dbReference type="OrthoDB" id="9781031at2"/>
<keyword evidence="4" id="KW-1185">Reference proteome</keyword>
<dbReference type="EMBL" id="PHIG01000044">
    <property type="protein sequence ID" value="PJK28377.1"/>
    <property type="molecule type" value="Genomic_DNA"/>
</dbReference>
<organism evidence="3 4">
    <name type="scientific">Minwuia thermotolerans</name>
    <dbReference type="NCBI Taxonomy" id="2056226"/>
    <lineage>
        <taxon>Bacteria</taxon>
        <taxon>Pseudomonadati</taxon>
        <taxon>Pseudomonadota</taxon>
        <taxon>Alphaproteobacteria</taxon>
        <taxon>Minwuiales</taxon>
        <taxon>Minwuiaceae</taxon>
        <taxon>Minwuia</taxon>
    </lineage>
</organism>
<evidence type="ECO:0000313" key="4">
    <source>
        <dbReference type="Proteomes" id="UP000229498"/>
    </source>
</evidence>
<reference evidence="3 4" key="1">
    <citation type="submission" date="2017-11" db="EMBL/GenBank/DDBJ databases">
        <title>Draft genome sequence of Rhizobiales bacterium SY3-13.</title>
        <authorList>
            <person name="Sun C."/>
        </authorList>
    </citation>
    <scope>NUCLEOTIDE SEQUENCE [LARGE SCALE GENOMIC DNA]</scope>
    <source>
        <strain evidence="3 4">SY3-13</strain>
    </source>
</reference>
<dbReference type="GO" id="GO:0000166">
    <property type="term" value="F:nucleotide binding"/>
    <property type="evidence" value="ECO:0007669"/>
    <property type="project" value="InterPro"/>
</dbReference>
<proteinExistence type="predicted"/>
<dbReference type="RefSeq" id="WP_109795809.1">
    <property type="nucleotide sequence ID" value="NZ_PHIG01000044.1"/>
</dbReference>
<sequence>MANGPVRLGIIGCGIMGERIVRATLAHDPALIRLTALWDPDPAARARLGAGLPDLPFVDDADDVIDRAETVYIASPPAAHLEHARAALAARRAVFTEKPLGVSLEESRDFRDMAGKAERPAAVNFILASAPSVDSVRAWIEQGVVGRPERLEIYARFAQWPRDWQMDAAGWLAKRQEGGFTREVISHFLFLARRFAGPLELQSARAVFPRGDGAETAVEAELTAGGLPLRLTGDVGVIDHADHNLWVLHGSNGSVRIRDWSLAERLMPDGRWAGDPDAPGHAEARPLILKRQVEKLAAMTRGAPHDLASVGEALNVQTVVEGILASG</sequence>
<dbReference type="SUPFAM" id="SSF55347">
    <property type="entry name" value="Glyceraldehyde-3-phosphate dehydrogenase-like, C-terminal domain"/>
    <property type="match status" value="1"/>
</dbReference>
<dbReference type="InterPro" id="IPR000683">
    <property type="entry name" value="Gfo/Idh/MocA-like_OxRdtase_N"/>
</dbReference>
<dbReference type="Pfam" id="PF01408">
    <property type="entry name" value="GFO_IDH_MocA"/>
    <property type="match status" value="1"/>
</dbReference>
<protein>
    <submittedName>
        <fullName evidence="3">Gfo/Idh/MocA family oxidoreductase</fullName>
    </submittedName>
</protein>
<accession>A0A2M9FY38</accession>
<dbReference type="Gene3D" id="3.40.50.720">
    <property type="entry name" value="NAD(P)-binding Rossmann-like Domain"/>
    <property type="match status" value="1"/>
</dbReference>
<feature type="domain" description="Gfo/Idh/MocA-like oxidoreductase N-terminal" evidence="2">
    <location>
        <begin position="7"/>
        <end position="125"/>
    </location>
</feature>
<dbReference type="SUPFAM" id="SSF51735">
    <property type="entry name" value="NAD(P)-binding Rossmann-fold domains"/>
    <property type="match status" value="1"/>
</dbReference>
<gene>
    <name evidence="3" type="ORF">CVT23_16865</name>
</gene>
<evidence type="ECO:0000313" key="3">
    <source>
        <dbReference type="EMBL" id="PJK28377.1"/>
    </source>
</evidence>
<dbReference type="InterPro" id="IPR036291">
    <property type="entry name" value="NAD(P)-bd_dom_sf"/>
</dbReference>
<comment type="caution">
    <text evidence="3">The sequence shown here is derived from an EMBL/GenBank/DDBJ whole genome shotgun (WGS) entry which is preliminary data.</text>
</comment>
<dbReference type="InterPro" id="IPR050463">
    <property type="entry name" value="Gfo/Idh/MocA_oxidrdct_glycsds"/>
</dbReference>
<dbReference type="Gene3D" id="3.30.360.10">
    <property type="entry name" value="Dihydrodipicolinate Reductase, domain 2"/>
    <property type="match status" value="1"/>
</dbReference>
<dbReference type="PANTHER" id="PTHR43818:SF11">
    <property type="entry name" value="BCDNA.GH03377"/>
    <property type="match status" value="1"/>
</dbReference>
<dbReference type="AlphaFoldDB" id="A0A2M9FY38"/>
<name>A0A2M9FY38_9PROT</name>